<comment type="caution">
    <text evidence="10">The sequence shown here is derived from an EMBL/GenBank/DDBJ whole genome shotgun (WGS) entry which is preliminary data.</text>
</comment>
<evidence type="ECO:0000256" key="1">
    <source>
        <dbReference type="ARBA" id="ARBA00022472"/>
    </source>
</evidence>
<reference evidence="11" key="1">
    <citation type="submission" date="2017-09" db="EMBL/GenBank/DDBJ databases">
        <title>Depth-based differentiation of microbial function through sediment-hosted aquifers and enrichment of novel symbionts in the deep terrestrial subsurface.</title>
        <authorList>
            <person name="Probst A.J."/>
            <person name="Ladd B."/>
            <person name="Jarett J.K."/>
            <person name="Geller-Mcgrath D.E."/>
            <person name="Sieber C.M.K."/>
            <person name="Emerson J.B."/>
            <person name="Anantharaman K."/>
            <person name="Thomas B.C."/>
            <person name="Malmstrom R."/>
            <person name="Stieglmeier M."/>
            <person name="Klingl A."/>
            <person name="Woyke T."/>
            <person name="Ryan C.M."/>
            <person name="Banfield J.F."/>
        </authorList>
    </citation>
    <scope>NUCLEOTIDE SEQUENCE [LARGE SCALE GENOMIC DNA]</scope>
</reference>
<evidence type="ECO:0000313" key="11">
    <source>
        <dbReference type="Proteomes" id="UP000228596"/>
    </source>
</evidence>
<keyword evidence="3 7" id="KW-0889">Transcription antitermination</keyword>
<dbReference type="FunFam" id="3.30.300.20:FF:000005">
    <property type="entry name" value="Transcription termination/antitermination protein NusA"/>
    <property type="match status" value="1"/>
</dbReference>
<comment type="subunit">
    <text evidence="7">Monomer. Binds directly to the core enzyme of the DNA-dependent RNA polymerase and to nascent RNA.</text>
</comment>
<dbReference type="SMART" id="SM00316">
    <property type="entry name" value="S1"/>
    <property type="match status" value="1"/>
</dbReference>
<feature type="compositionally biased region" description="Basic and acidic residues" evidence="8">
    <location>
        <begin position="347"/>
        <end position="389"/>
    </location>
</feature>
<dbReference type="InterPro" id="IPR010213">
    <property type="entry name" value="TF_NusA"/>
</dbReference>
<keyword evidence="1 7" id="KW-0806">Transcription termination</keyword>
<dbReference type="CDD" id="cd22529">
    <property type="entry name" value="KH-II_NusA_rpt2"/>
    <property type="match status" value="1"/>
</dbReference>
<organism evidence="10 11">
    <name type="scientific">Candidatus Berkelbacteria bacterium CG10_big_fil_rev_8_21_14_0_10_41_12</name>
    <dbReference type="NCBI Taxonomy" id="1974513"/>
    <lineage>
        <taxon>Bacteria</taxon>
        <taxon>Candidatus Berkelbacteria</taxon>
    </lineage>
</organism>
<dbReference type="Proteomes" id="UP000228596">
    <property type="component" value="Unassembled WGS sequence"/>
</dbReference>
<name>A0A2M6WXN2_9BACT</name>
<feature type="region of interest" description="Disordered" evidence="8">
    <location>
        <begin position="347"/>
        <end position="395"/>
    </location>
</feature>
<dbReference type="PROSITE" id="PS50126">
    <property type="entry name" value="S1"/>
    <property type="match status" value="1"/>
</dbReference>
<dbReference type="InterPro" id="IPR015946">
    <property type="entry name" value="KH_dom-like_a/b"/>
</dbReference>
<evidence type="ECO:0000259" key="9">
    <source>
        <dbReference type="PROSITE" id="PS50126"/>
    </source>
</evidence>
<evidence type="ECO:0000256" key="4">
    <source>
        <dbReference type="ARBA" id="ARBA00022884"/>
    </source>
</evidence>
<dbReference type="InterPro" id="IPR036555">
    <property type="entry name" value="NusA_N_sf"/>
</dbReference>
<dbReference type="InterPro" id="IPR009019">
    <property type="entry name" value="KH_sf_prok-type"/>
</dbReference>
<keyword evidence="4 7" id="KW-0694">RNA-binding</keyword>
<dbReference type="FunFam" id="3.30.300.20:FF:000002">
    <property type="entry name" value="Transcription termination/antitermination protein NusA"/>
    <property type="match status" value="1"/>
</dbReference>
<gene>
    <name evidence="7 10" type="primary">nusA</name>
    <name evidence="10" type="ORF">COT77_00895</name>
</gene>
<dbReference type="GO" id="GO:0006353">
    <property type="term" value="P:DNA-templated transcription termination"/>
    <property type="evidence" value="ECO:0007669"/>
    <property type="project" value="UniProtKB-UniRule"/>
</dbReference>
<dbReference type="InterPro" id="IPR012340">
    <property type="entry name" value="NA-bd_OB-fold"/>
</dbReference>
<evidence type="ECO:0000256" key="2">
    <source>
        <dbReference type="ARBA" id="ARBA00022490"/>
    </source>
</evidence>
<evidence type="ECO:0000256" key="7">
    <source>
        <dbReference type="HAMAP-Rule" id="MF_00945"/>
    </source>
</evidence>
<dbReference type="Gene3D" id="2.40.50.140">
    <property type="entry name" value="Nucleic acid-binding proteins"/>
    <property type="match status" value="1"/>
</dbReference>
<accession>A0A2M6WXN2</accession>
<dbReference type="PANTHER" id="PTHR22648:SF0">
    <property type="entry name" value="TRANSCRIPTION TERMINATION_ANTITERMINATION PROTEIN NUSA"/>
    <property type="match status" value="1"/>
</dbReference>
<dbReference type="InterPro" id="IPR003029">
    <property type="entry name" value="S1_domain"/>
</dbReference>
<dbReference type="PANTHER" id="PTHR22648">
    <property type="entry name" value="TRANSCRIPTION TERMINATION FACTOR NUSA"/>
    <property type="match status" value="1"/>
</dbReference>
<dbReference type="Pfam" id="PF26594">
    <property type="entry name" value="KH_NusA_2nd"/>
    <property type="match status" value="1"/>
</dbReference>
<dbReference type="NCBIfam" id="TIGR01953">
    <property type="entry name" value="NusA"/>
    <property type="match status" value="1"/>
</dbReference>
<evidence type="ECO:0000256" key="8">
    <source>
        <dbReference type="SAM" id="MobiDB-lite"/>
    </source>
</evidence>
<dbReference type="GO" id="GO:0005829">
    <property type="term" value="C:cytosol"/>
    <property type="evidence" value="ECO:0007669"/>
    <property type="project" value="TreeGrafter"/>
</dbReference>
<dbReference type="InterPro" id="IPR004087">
    <property type="entry name" value="KH_dom"/>
</dbReference>
<dbReference type="HAMAP" id="MF_00945_B">
    <property type="entry name" value="NusA_B"/>
    <property type="match status" value="1"/>
</dbReference>
<dbReference type="InterPro" id="IPR013735">
    <property type="entry name" value="TF_NusA_N"/>
</dbReference>
<dbReference type="SUPFAM" id="SSF69705">
    <property type="entry name" value="Transcription factor NusA, N-terminal domain"/>
    <property type="match status" value="1"/>
</dbReference>
<protein>
    <recommendedName>
        <fullName evidence="7">Transcription termination/antitermination protein NusA</fullName>
    </recommendedName>
</protein>
<dbReference type="PROSITE" id="PS50084">
    <property type="entry name" value="KH_TYPE_1"/>
    <property type="match status" value="1"/>
</dbReference>
<dbReference type="SUPFAM" id="SSF50249">
    <property type="entry name" value="Nucleic acid-binding proteins"/>
    <property type="match status" value="1"/>
</dbReference>
<feature type="domain" description="S1 motif" evidence="9">
    <location>
        <begin position="141"/>
        <end position="205"/>
    </location>
</feature>
<dbReference type="AlphaFoldDB" id="A0A2M6WXN2"/>
<keyword evidence="6 7" id="KW-0804">Transcription</keyword>
<dbReference type="CDD" id="cd04455">
    <property type="entry name" value="S1_NusA"/>
    <property type="match status" value="1"/>
</dbReference>
<comment type="function">
    <text evidence="7">Participates in both transcription termination and antitermination.</text>
</comment>
<proteinExistence type="inferred from homology"/>
<dbReference type="Pfam" id="PF13184">
    <property type="entry name" value="KH_NusA_1st"/>
    <property type="match status" value="1"/>
</dbReference>
<dbReference type="InterPro" id="IPR030842">
    <property type="entry name" value="TF_NusA_bacterial"/>
</dbReference>
<dbReference type="Pfam" id="PF00575">
    <property type="entry name" value="S1"/>
    <property type="match status" value="1"/>
</dbReference>
<dbReference type="InterPro" id="IPR058582">
    <property type="entry name" value="KH_NusA_2nd"/>
</dbReference>
<evidence type="ECO:0000313" key="10">
    <source>
        <dbReference type="EMBL" id="PIT97511.1"/>
    </source>
</evidence>
<dbReference type="EMBL" id="PEZV01000006">
    <property type="protein sequence ID" value="PIT97511.1"/>
    <property type="molecule type" value="Genomic_DNA"/>
</dbReference>
<dbReference type="Gene3D" id="3.30.1480.10">
    <property type="entry name" value="NusA, N-terminal domain"/>
    <property type="match status" value="1"/>
</dbReference>
<dbReference type="SUPFAM" id="SSF54814">
    <property type="entry name" value="Prokaryotic type KH domain (KH-domain type II)"/>
    <property type="match status" value="2"/>
</dbReference>
<comment type="similarity">
    <text evidence="7">Belongs to the NusA family.</text>
</comment>
<dbReference type="GO" id="GO:0003723">
    <property type="term" value="F:RNA binding"/>
    <property type="evidence" value="ECO:0007669"/>
    <property type="project" value="UniProtKB-UniRule"/>
</dbReference>
<evidence type="ECO:0000256" key="6">
    <source>
        <dbReference type="ARBA" id="ARBA00023163"/>
    </source>
</evidence>
<evidence type="ECO:0000256" key="5">
    <source>
        <dbReference type="ARBA" id="ARBA00023015"/>
    </source>
</evidence>
<dbReference type="CDD" id="cd02134">
    <property type="entry name" value="KH-II_NusA_rpt1"/>
    <property type="match status" value="1"/>
</dbReference>
<dbReference type="GO" id="GO:0003700">
    <property type="term" value="F:DNA-binding transcription factor activity"/>
    <property type="evidence" value="ECO:0007669"/>
    <property type="project" value="InterPro"/>
</dbReference>
<keyword evidence="5 7" id="KW-0805">Transcription regulation</keyword>
<keyword evidence="2 7" id="KW-0963">Cytoplasm</keyword>
<dbReference type="Gene3D" id="3.30.300.20">
    <property type="match status" value="2"/>
</dbReference>
<comment type="subcellular location">
    <subcellularLocation>
        <location evidence="7">Cytoplasm</location>
    </subcellularLocation>
</comment>
<dbReference type="InterPro" id="IPR025249">
    <property type="entry name" value="TF_NusA_KH_1st"/>
</dbReference>
<dbReference type="SMART" id="SM00322">
    <property type="entry name" value="KH"/>
    <property type="match status" value="2"/>
</dbReference>
<evidence type="ECO:0000256" key="3">
    <source>
        <dbReference type="ARBA" id="ARBA00022814"/>
    </source>
</evidence>
<dbReference type="Pfam" id="PF08529">
    <property type="entry name" value="NusA_N"/>
    <property type="match status" value="1"/>
</dbReference>
<sequence length="395" mass="44076">MSISPLIAAINQLAEEKELPKEQVLEIVEAVLAAAYRKEYGKPNQIIKVSLNPEDNAMKVWQIFNVVEEDAEIENPANEIHLSAAKKIDKKTKSGEQIKIPLEAKSDFGRIAAQTAKQVIIQKLREAERNILYAEFKEKEKKIINATVQQIEGSSVIVNLGKINAIIPPNEQIQNERYYIGQRLKVYVCDVEESLRGPRIIVSRSRPEFITGLFAQEVPEIESGTVEIKAIAREPGARTKIGVHSDDENLDPVGSAVGQRGTRVQSVLTELPNEKIDIILYDKDPETYITNALSPARILKMKLDKKNRKAKIWIDEDQLALAIGKSGQNVRLAGKLTGWEIDIIKEGSEHEKKTDNKADTVKETKTRKGSDSAKNKGVKTKEKDLEKGSGKKSNL</sequence>
<dbReference type="GO" id="GO:0031564">
    <property type="term" value="P:transcription antitermination"/>
    <property type="evidence" value="ECO:0007669"/>
    <property type="project" value="UniProtKB-UniRule"/>
</dbReference>